<evidence type="ECO:0000256" key="5">
    <source>
        <dbReference type="ARBA" id="ARBA00022692"/>
    </source>
</evidence>
<keyword evidence="4" id="KW-1134">Transmembrane beta strand</keyword>
<evidence type="ECO:0000256" key="9">
    <source>
        <dbReference type="ARBA" id="ARBA00033063"/>
    </source>
</evidence>
<evidence type="ECO:0000259" key="13">
    <source>
        <dbReference type="Pfam" id="PF07244"/>
    </source>
</evidence>
<protein>
    <recommendedName>
        <fullName evidence="3">Translocation and assembly module subunit TamA</fullName>
    </recommendedName>
    <alternativeName>
        <fullName evidence="9">Autotransporter assembly factor TamA</fullName>
    </alternativeName>
</protein>
<dbReference type="InterPro" id="IPR000184">
    <property type="entry name" value="Bac_surfAg_D15"/>
</dbReference>
<dbReference type="RefSeq" id="WP_089725484.1">
    <property type="nucleotide sequence ID" value="NZ_FNGI01000001.1"/>
</dbReference>
<dbReference type="Gene3D" id="3.10.20.310">
    <property type="entry name" value="membrane protein fhac"/>
    <property type="match status" value="3"/>
</dbReference>
<dbReference type="Pfam" id="PF17243">
    <property type="entry name" value="POTRA_TamA_1"/>
    <property type="match status" value="1"/>
</dbReference>
<evidence type="ECO:0000256" key="1">
    <source>
        <dbReference type="ARBA" id="ARBA00004442"/>
    </source>
</evidence>
<dbReference type="STRING" id="119000.SAMN05661010_00690"/>
<feature type="domain" description="TamA POTRA" evidence="14">
    <location>
        <begin position="28"/>
        <end position="98"/>
    </location>
</feature>
<keyword evidence="6 11" id="KW-0732">Signal</keyword>
<evidence type="ECO:0000313" key="16">
    <source>
        <dbReference type="Proteomes" id="UP000198654"/>
    </source>
</evidence>
<evidence type="ECO:0000256" key="6">
    <source>
        <dbReference type="ARBA" id="ARBA00022729"/>
    </source>
</evidence>
<dbReference type="AlphaFoldDB" id="A0A1G9GEW9"/>
<evidence type="ECO:0000256" key="2">
    <source>
        <dbReference type="ARBA" id="ARBA00010248"/>
    </source>
</evidence>
<organism evidence="15 16">
    <name type="scientific">Modicisalibacter muralis</name>
    <dbReference type="NCBI Taxonomy" id="119000"/>
    <lineage>
        <taxon>Bacteria</taxon>
        <taxon>Pseudomonadati</taxon>
        <taxon>Pseudomonadota</taxon>
        <taxon>Gammaproteobacteria</taxon>
        <taxon>Oceanospirillales</taxon>
        <taxon>Halomonadaceae</taxon>
        <taxon>Modicisalibacter</taxon>
    </lineage>
</organism>
<dbReference type="Pfam" id="PF01103">
    <property type="entry name" value="Omp85"/>
    <property type="match status" value="1"/>
</dbReference>
<accession>A0A1G9GEW9</accession>
<name>A0A1G9GEW9_9GAMM</name>
<evidence type="ECO:0000259" key="14">
    <source>
        <dbReference type="Pfam" id="PF17243"/>
    </source>
</evidence>
<gene>
    <name evidence="15" type="ORF">SAMN05661010_00690</name>
</gene>
<proteinExistence type="inferred from homology"/>
<sequence>MRSSCHGKLFGALFLTSLSVPAQALEAEVSGVKGAVAENVATYLVELKASDYARQRLLAEVRRRAVEALRAYGYYESELDIRLVGEKSVERAVIRIQPGPRVKITELYVEVAGAASEDSAFQQVLDDLPLKEGEPLLHSKYDGLRNRFSTLALERGYFEASFTERRIEVRPWEQSARIYLELDSGPRYRFGEVNFEGSQIEQSRLRNMLPFKPGDPYLAAQLAEYNQRLSETDWFSGIGVRPRIASAANTGSVAQAQRNWWEAVDRQSASGSGVTTPESELLSANAIDAAVAVGRVGPPTVPVDVSLTPADRHQFEVGIGYATDVGPRTQFSWQQPWLNEQGHSLNHELYLSGPEQRFSGEYVMPLENPLRDSYELLYGLKNFDNEDTQSLEASVEFARRWKFDNGWIQRLYFRTSYEDFVQADQEDQVLLLYPGISWTRTRTRNPRFPTWGDRQSFSLEVSDTSWGSDANFVRATLDSQWIRMIGNDNRFVGRIGAGAISTDTFEKIPPSLRFFTGGDRTVRGYSYESLAPENADGELLGGQHMFTASIEAQRRVTGNWWGAAFVDTGNAFNEWWPNDLATGVGLGVRWVSPVGPIRLDIAHPLDDEEDSWRLHFAIGPEF</sequence>
<dbReference type="InterPro" id="IPR010827">
    <property type="entry name" value="BamA/TamA_POTRA"/>
</dbReference>
<feature type="domain" description="POTRA" evidence="13">
    <location>
        <begin position="188"/>
        <end position="238"/>
    </location>
</feature>
<dbReference type="GO" id="GO:0097347">
    <property type="term" value="C:TAM protein secretion complex"/>
    <property type="evidence" value="ECO:0007669"/>
    <property type="project" value="TreeGrafter"/>
</dbReference>
<comment type="subcellular location">
    <subcellularLocation>
        <location evidence="1">Cell outer membrane</location>
    </subcellularLocation>
</comment>
<evidence type="ECO:0000313" key="15">
    <source>
        <dbReference type="EMBL" id="SDK99171.1"/>
    </source>
</evidence>
<evidence type="ECO:0000256" key="7">
    <source>
        <dbReference type="ARBA" id="ARBA00023136"/>
    </source>
</evidence>
<dbReference type="Gene3D" id="2.40.160.50">
    <property type="entry name" value="membrane protein fhac: a member of the omp85/tpsb transporter family"/>
    <property type="match status" value="1"/>
</dbReference>
<comment type="similarity">
    <text evidence="2">Belongs to the TamA family.</text>
</comment>
<evidence type="ECO:0000256" key="4">
    <source>
        <dbReference type="ARBA" id="ARBA00022452"/>
    </source>
</evidence>
<evidence type="ECO:0000256" key="10">
    <source>
        <dbReference type="ARBA" id="ARBA00093548"/>
    </source>
</evidence>
<dbReference type="GO" id="GO:0009306">
    <property type="term" value="P:protein secretion"/>
    <property type="evidence" value="ECO:0007669"/>
    <property type="project" value="TreeGrafter"/>
</dbReference>
<reference evidence="15 16" key="1">
    <citation type="submission" date="2016-10" db="EMBL/GenBank/DDBJ databases">
        <authorList>
            <person name="de Groot N.N."/>
        </authorList>
    </citation>
    <scope>NUCLEOTIDE SEQUENCE [LARGE SCALE GENOMIC DNA]</scope>
    <source>
        <strain evidence="15 16">DSM 14789</strain>
    </source>
</reference>
<evidence type="ECO:0000259" key="12">
    <source>
        <dbReference type="Pfam" id="PF01103"/>
    </source>
</evidence>
<evidence type="ECO:0000256" key="3">
    <source>
        <dbReference type="ARBA" id="ARBA00015419"/>
    </source>
</evidence>
<dbReference type="GO" id="GO:0009279">
    <property type="term" value="C:cell outer membrane"/>
    <property type="evidence" value="ECO:0007669"/>
    <property type="project" value="UniProtKB-SubCell"/>
</dbReference>
<keyword evidence="7" id="KW-0472">Membrane</keyword>
<dbReference type="Proteomes" id="UP000198654">
    <property type="component" value="Unassembled WGS sequence"/>
</dbReference>
<keyword evidence="16" id="KW-1185">Reference proteome</keyword>
<keyword evidence="5" id="KW-0812">Transmembrane</keyword>
<dbReference type="OrthoDB" id="9803054at2"/>
<evidence type="ECO:0000256" key="11">
    <source>
        <dbReference type="SAM" id="SignalP"/>
    </source>
</evidence>
<dbReference type="InterPro" id="IPR035243">
    <property type="entry name" value="TamA_POTRA_Dom_1"/>
</dbReference>
<dbReference type="Pfam" id="PF07244">
    <property type="entry name" value="POTRA"/>
    <property type="match status" value="1"/>
</dbReference>
<feature type="chain" id="PRO_5011563541" description="Translocation and assembly module subunit TamA" evidence="11">
    <location>
        <begin position="25"/>
        <end position="622"/>
    </location>
</feature>
<dbReference type="EMBL" id="FNGI01000001">
    <property type="protein sequence ID" value="SDK99171.1"/>
    <property type="molecule type" value="Genomic_DNA"/>
</dbReference>
<dbReference type="InterPro" id="IPR039910">
    <property type="entry name" value="D15-like"/>
</dbReference>
<feature type="signal peptide" evidence="11">
    <location>
        <begin position="1"/>
        <end position="24"/>
    </location>
</feature>
<keyword evidence="8" id="KW-0998">Cell outer membrane</keyword>
<dbReference type="PANTHER" id="PTHR12815">
    <property type="entry name" value="SORTING AND ASSEMBLY MACHINERY SAMM50 PROTEIN FAMILY MEMBER"/>
    <property type="match status" value="1"/>
</dbReference>
<comment type="subunit">
    <text evidence="10">Interacts with TamB to form the translocation and assembly module (TAM).</text>
</comment>
<feature type="domain" description="Bacterial surface antigen (D15)" evidence="12">
    <location>
        <begin position="330"/>
        <end position="622"/>
    </location>
</feature>
<evidence type="ECO:0000256" key="8">
    <source>
        <dbReference type="ARBA" id="ARBA00023237"/>
    </source>
</evidence>
<dbReference type="PANTHER" id="PTHR12815:SF47">
    <property type="entry name" value="TRANSLOCATION AND ASSEMBLY MODULE SUBUNIT TAMA"/>
    <property type="match status" value="1"/>
</dbReference>